<keyword evidence="2" id="KW-0472">Membrane</keyword>
<dbReference type="EMBL" id="CPYI01000001">
    <property type="protein sequence ID" value="CNE07038.1"/>
    <property type="molecule type" value="Genomic_DNA"/>
</dbReference>
<gene>
    <name evidence="3" type="ORF">ERS008491_00337</name>
</gene>
<evidence type="ECO:0000313" key="4">
    <source>
        <dbReference type="Proteomes" id="UP000045824"/>
    </source>
</evidence>
<name>A0A0T9KJW2_YERKR</name>
<evidence type="ECO:0000256" key="1">
    <source>
        <dbReference type="SAM" id="MobiDB-lite"/>
    </source>
</evidence>
<dbReference type="Proteomes" id="UP000045824">
    <property type="component" value="Unassembled WGS sequence"/>
</dbReference>
<reference evidence="3 4" key="1">
    <citation type="submission" date="2015-03" db="EMBL/GenBank/DDBJ databases">
        <authorList>
            <person name="Murphy D."/>
        </authorList>
    </citation>
    <scope>NUCLEOTIDE SEQUENCE [LARGE SCALE GENOMIC DNA]</scope>
    <source>
        <strain evidence="3 4">FCF326</strain>
    </source>
</reference>
<feature type="region of interest" description="Disordered" evidence="1">
    <location>
        <begin position="1"/>
        <end position="21"/>
    </location>
</feature>
<accession>A0A0T9KJW2</accession>
<sequence>MSEENRKINSDPSSKTGEKPFPTKIGYVIGIIILMLAVSYMFIYW</sequence>
<dbReference type="RefSeq" id="WP_155410549.1">
    <property type="nucleotide sequence ID" value="NZ_CABHXR010000051.1"/>
</dbReference>
<keyword evidence="2" id="KW-1133">Transmembrane helix</keyword>
<protein>
    <submittedName>
        <fullName evidence="3">Uncharacterized protein</fullName>
    </submittedName>
</protein>
<organism evidence="3 4">
    <name type="scientific">Yersinia kristensenii</name>
    <dbReference type="NCBI Taxonomy" id="28152"/>
    <lineage>
        <taxon>Bacteria</taxon>
        <taxon>Pseudomonadati</taxon>
        <taxon>Pseudomonadota</taxon>
        <taxon>Gammaproteobacteria</taxon>
        <taxon>Enterobacterales</taxon>
        <taxon>Yersiniaceae</taxon>
        <taxon>Yersinia</taxon>
    </lineage>
</organism>
<dbReference type="AlphaFoldDB" id="A0A0T9KJW2"/>
<keyword evidence="2" id="KW-0812">Transmembrane</keyword>
<proteinExistence type="predicted"/>
<evidence type="ECO:0000313" key="3">
    <source>
        <dbReference type="EMBL" id="CNE07038.1"/>
    </source>
</evidence>
<evidence type="ECO:0000256" key="2">
    <source>
        <dbReference type="SAM" id="Phobius"/>
    </source>
</evidence>
<feature type="transmembrane region" description="Helical" evidence="2">
    <location>
        <begin position="25"/>
        <end position="43"/>
    </location>
</feature>